<evidence type="ECO:0000313" key="8">
    <source>
        <dbReference type="Proteomes" id="UP001139409"/>
    </source>
</evidence>
<accession>A0A9X1HNM2</accession>
<feature type="binding site" evidence="6">
    <location>
        <position position="104"/>
    </location>
    <ligand>
        <name>a divalent metal cation</name>
        <dbReference type="ChEBI" id="CHEBI:60240"/>
        <label>1</label>
    </ligand>
</feature>
<keyword evidence="8" id="KW-1185">Reference proteome</keyword>
<proteinExistence type="inferred from homology"/>
<dbReference type="Gene3D" id="3.40.1390.30">
    <property type="entry name" value="NIF3 (NGG1p interacting factor 3)-like"/>
    <property type="match status" value="1"/>
</dbReference>
<evidence type="ECO:0000256" key="1">
    <source>
        <dbReference type="ARBA" id="ARBA00006964"/>
    </source>
</evidence>
<feature type="binding site" evidence="6">
    <location>
        <position position="332"/>
    </location>
    <ligand>
        <name>a divalent metal cation</name>
        <dbReference type="ChEBI" id="CHEBI:60240"/>
        <label>1</label>
    </ligand>
</feature>
<dbReference type="GO" id="GO:0046872">
    <property type="term" value="F:metal ion binding"/>
    <property type="evidence" value="ECO:0007669"/>
    <property type="project" value="UniProtKB-UniRule"/>
</dbReference>
<keyword evidence="4 5" id="KW-0479">Metal-binding</keyword>
<dbReference type="InterPro" id="IPR017221">
    <property type="entry name" value="DUF34/NIF3_bac"/>
</dbReference>
<feature type="binding site" evidence="6">
    <location>
        <position position="65"/>
    </location>
    <ligand>
        <name>a divalent metal cation</name>
        <dbReference type="ChEBI" id="CHEBI:60240"/>
        <label>1</label>
    </ligand>
</feature>
<reference evidence="7" key="1">
    <citation type="submission" date="2021-09" db="EMBL/GenBank/DDBJ databases">
        <title>Fulvivirga sp. isolated from coastal sediment.</title>
        <authorList>
            <person name="Yu H."/>
        </authorList>
    </citation>
    <scope>NUCLEOTIDE SEQUENCE</scope>
    <source>
        <strain evidence="7">1062</strain>
    </source>
</reference>
<dbReference type="InterPro" id="IPR015867">
    <property type="entry name" value="N-reg_PII/ATP_PRibTrfase_C"/>
</dbReference>
<gene>
    <name evidence="7" type="ORF">LDX50_00365</name>
</gene>
<comment type="similarity">
    <text evidence="1 5">Belongs to the GTP cyclohydrolase I type 2/NIF3 family.</text>
</comment>
<dbReference type="PANTHER" id="PTHR13799:SF14">
    <property type="entry name" value="GTP CYCLOHYDROLASE 1 TYPE 2 HOMOLOG"/>
    <property type="match status" value="1"/>
</dbReference>
<comment type="caution">
    <text evidence="7">The sequence shown here is derived from an EMBL/GenBank/DDBJ whole genome shotgun (WGS) entry which is preliminary data.</text>
</comment>
<evidence type="ECO:0000256" key="3">
    <source>
        <dbReference type="ARBA" id="ARBA00022112"/>
    </source>
</evidence>
<dbReference type="EMBL" id="JAIXNE010000001">
    <property type="protein sequence ID" value="MCA6073297.1"/>
    <property type="molecule type" value="Genomic_DNA"/>
</dbReference>
<dbReference type="GO" id="GO:0005737">
    <property type="term" value="C:cytoplasm"/>
    <property type="evidence" value="ECO:0007669"/>
    <property type="project" value="TreeGrafter"/>
</dbReference>
<evidence type="ECO:0000256" key="4">
    <source>
        <dbReference type="ARBA" id="ARBA00022723"/>
    </source>
</evidence>
<dbReference type="InterPro" id="IPR036069">
    <property type="entry name" value="DUF34/NIF3_sf"/>
</dbReference>
<evidence type="ECO:0000256" key="2">
    <source>
        <dbReference type="ARBA" id="ARBA00011643"/>
    </source>
</evidence>
<feature type="binding site" evidence="6">
    <location>
        <position position="66"/>
    </location>
    <ligand>
        <name>a divalent metal cation</name>
        <dbReference type="ChEBI" id="CHEBI:60240"/>
        <label>1</label>
    </ligand>
</feature>
<evidence type="ECO:0000313" key="7">
    <source>
        <dbReference type="EMBL" id="MCA6073297.1"/>
    </source>
</evidence>
<dbReference type="Pfam" id="PF01784">
    <property type="entry name" value="DUF34_NIF3"/>
    <property type="match status" value="1"/>
</dbReference>
<dbReference type="InterPro" id="IPR002678">
    <property type="entry name" value="DUF34/NIF3"/>
</dbReference>
<dbReference type="PIRSF" id="PIRSF037489">
    <property type="entry name" value="UCP037489_NIF3_YqfO"/>
    <property type="match status" value="1"/>
</dbReference>
<dbReference type="FunFam" id="3.40.1390.30:FF:000001">
    <property type="entry name" value="GTP cyclohydrolase 1 type 2"/>
    <property type="match status" value="1"/>
</dbReference>
<dbReference type="NCBIfam" id="TIGR00486">
    <property type="entry name" value="YbgI_SA1388"/>
    <property type="match status" value="1"/>
</dbReference>
<protein>
    <recommendedName>
        <fullName evidence="3 5">GTP cyclohydrolase 1 type 2 homolog</fullName>
    </recommendedName>
</protein>
<evidence type="ECO:0000256" key="5">
    <source>
        <dbReference type="PIRNR" id="PIRNR037489"/>
    </source>
</evidence>
<dbReference type="SUPFAM" id="SSF102705">
    <property type="entry name" value="NIF3 (NGG1p interacting factor 3)-like"/>
    <property type="match status" value="1"/>
</dbReference>
<dbReference type="RefSeq" id="WP_225696415.1">
    <property type="nucleotide sequence ID" value="NZ_JAIXNE010000001.1"/>
</dbReference>
<dbReference type="AlphaFoldDB" id="A0A9X1HNM2"/>
<dbReference type="Proteomes" id="UP001139409">
    <property type="component" value="Unassembled WGS sequence"/>
</dbReference>
<feature type="binding site" evidence="6">
    <location>
        <position position="328"/>
    </location>
    <ligand>
        <name>a divalent metal cation</name>
        <dbReference type="ChEBI" id="CHEBI:60240"/>
        <label>1</label>
    </ligand>
</feature>
<dbReference type="Gene3D" id="3.30.70.120">
    <property type="match status" value="1"/>
</dbReference>
<sequence>MMKIKDIIQHLEQIAPPSYQESYDNSGLLTGSPSDEVSGILVTLDVTEAVVDESVAKGCNLIIAHHPIIFTGLKKLTGANYVERTVIKAIQNNIAIYAIHTNLDNVRWGVNNKIADKLGLINRKVLAPKEGLLMKLETYVPNAQKKAVLEALFEAGAGKIGQYDECSFQIKGVGTFRGSSASNPFIGKPGILEEANEIKIEVIFPAFRKPMIISALRDSHPYEEIAYYLTSLENAYQDIGSGLIGMLKEPMEPIDFLNHLKDSMNLKVLRHTPITSSRIKKISICGGSGGFLLKKAMSVEADIFITSDMKYHEYFDAEGRIIIADIGHYESEVYTKELIYDTLTEKFSNFAVNLSETVTNPISYL</sequence>
<organism evidence="7 8">
    <name type="scientific">Fulvivirga sedimenti</name>
    <dbReference type="NCBI Taxonomy" id="2879465"/>
    <lineage>
        <taxon>Bacteria</taxon>
        <taxon>Pseudomonadati</taxon>
        <taxon>Bacteroidota</taxon>
        <taxon>Cytophagia</taxon>
        <taxon>Cytophagales</taxon>
        <taxon>Fulvivirgaceae</taxon>
        <taxon>Fulvivirga</taxon>
    </lineage>
</organism>
<evidence type="ECO:0000256" key="6">
    <source>
        <dbReference type="PIRSR" id="PIRSR602678-1"/>
    </source>
</evidence>
<name>A0A9X1HNM2_9BACT</name>
<comment type="subunit">
    <text evidence="2">Homohexamer.</text>
</comment>
<dbReference type="PANTHER" id="PTHR13799">
    <property type="entry name" value="NGG1 INTERACTING FACTOR 3"/>
    <property type="match status" value="1"/>
</dbReference>